<feature type="region of interest" description="Disordered" evidence="1">
    <location>
        <begin position="330"/>
        <end position="359"/>
    </location>
</feature>
<sequence length="456" mass="49985">MTKFWDKVLEVILSRGQRERHEKYLWDKQCGISPATSLSSTSSLDRTITPEFKPTVKPAEGSSPVSRLPTASSPTLQSPSTPLTQHSSPAGSPTHQTHLHRAINGLPPRAPLPRRQREDRAYFSLEPLIEAQKLTASEKPWTAAIELPPPKLPLPNHEKAPQRQPLLYEVPPLSQTQGIGRYRRSVNATEEFIDSRINKRNDSFADLSTLRKEKPRAGSDEYIRPAKILGNMDTTSPPPPRKAFSRGNSPVRLAIYGEAVNEVGEEELEEIDGRLIFGRRKRAVSAVRGTDGINNEGKAEKVLVTTSDPGVTTTEAVVAAISEEKITALKKSQGRDEENVRGRRKTMDARNLNRPTATKVKGDLKARIRHATTTEDVEEAVETDEGFEEVESFSEGCGAKLMKGSKGSKEKSKTPPKAHDIGRKNRKTRGPGQGAGAGTGNTGLKAVGGRRTGLRK</sequence>
<dbReference type="Proteomes" id="UP000267821">
    <property type="component" value="Unassembled WGS sequence"/>
</dbReference>
<evidence type="ECO:0000313" key="2">
    <source>
        <dbReference type="EMBL" id="RPB28168.1"/>
    </source>
</evidence>
<feature type="region of interest" description="Disordered" evidence="1">
    <location>
        <begin position="36"/>
        <end position="98"/>
    </location>
</feature>
<keyword evidence="3" id="KW-1185">Reference proteome</keyword>
<feature type="compositionally biased region" description="Basic and acidic residues" evidence="1">
    <location>
        <begin position="330"/>
        <end position="348"/>
    </location>
</feature>
<feature type="region of interest" description="Disordered" evidence="1">
    <location>
        <begin position="381"/>
        <end position="456"/>
    </location>
</feature>
<feature type="compositionally biased region" description="Acidic residues" evidence="1">
    <location>
        <begin position="381"/>
        <end position="392"/>
    </location>
</feature>
<feature type="compositionally biased region" description="Low complexity" evidence="1">
    <location>
        <begin position="68"/>
        <end position="85"/>
    </location>
</feature>
<dbReference type="AlphaFoldDB" id="A0A3N4M2J7"/>
<dbReference type="EMBL" id="ML121529">
    <property type="protein sequence ID" value="RPB28168.1"/>
    <property type="molecule type" value="Genomic_DNA"/>
</dbReference>
<dbReference type="OrthoDB" id="5393279at2759"/>
<organism evidence="2 3">
    <name type="scientific">Terfezia boudieri ATCC MYA-4762</name>
    <dbReference type="NCBI Taxonomy" id="1051890"/>
    <lineage>
        <taxon>Eukaryota</taxon>
        <taxon>Fungi</taxon>
        <taxon>Dikarya</taxon>
        <taxon>Ascomycota</taxon>
        <taxon>Pezizomycotina</taxon>
        <taxon>Pezizomycetes</taxon>
        <taxon>Pezizales</taxon>
        <taxon>Pezizaceae</taxon>
        <taxon>Terfezia</taxon>
    </lineage>
</organism>
<dbReference type="InParanoid" id="A0A3N4M2J7"/>
<accession>A0A3N4M2J7</accession>
<gene>
    <name evidence="2" type="ORF">L211DRAFT_845291</name>
</gene>
<feature type="compositionally biased region" description="Basic and acidic residues" evidence="1">
    <location>
        <begin position="407"/>
        <end position="423"/>
    </location>
</feature>
<feature type="compositionally biased region" description="Polar residues" evidence="1">
    <location>
        <begin position="86"/>
        <end position="96"/>
    </location>
</feature>
<evidence type="ECO:0000313" key="3">
    <source>
        <dbReference type="Proteomes" id="UP000267821"/>
    </source>
</evidence>
<name>A0A3N4M2J7_9PEZI</name>
<reference evidence="2 3" key="1">
    <citation type="journal article" date="2018" name="Nat. Ecol. Evol.">
        <title>Pezizomycetes genomes reveal the molecular basis of ectomycorrhizal truffle lifestyle.</title>
        <authorList>
            <person name="Murat C."/>
            <person name="Payen T."/>
            <person name="Noel B."/>
            <person name="Kuo A."/>
            <person name="Morin E."/>
            <person name="Chen J."/>
            <person name="Kohler A."/>
            <person name="Krizsan K."/>
            <person name="Balestrini R."/>
            <person name="Da Silva C."/>
            <person name="Montanini B."/>
            <person name="Hainaut M."/>
            <person name="Levati E."/>
            <person name="Barry K.W."/>
            <person name="Belfiori B."/>
            <person name="Cichocki N."/>
            <person name="Clum A."/>
            <person name="Dockter R.B."/>
            <person name="Fauchery L."/>
            <person name="Guy J."/>
            <person name="Iotti M."/>
            <person name="Le Tacon F."/>
            <person name="Lindquist E.A."/>
            <person name="Lipzen A."/>
            <person name="Malagnac F."/>
            <person name="Mello A."/>
            <person name="Molinier V."/>
            <person name="Miyauchi S."/>
            <person name="Poulain J."/>
            <person name="Riccioni C."/>
            <person name="Rubini A."/>
            <person name="Sitrit Y."/>
            <person name="Splivallo R."/>
            <person name="Traeger S."/>
            <person name="Wang M."/>
            <person name="Zifcakova L."/>
            <person name="Wipf D."/>
            <person name="Zambonelli A."/>
            <person name="Paolocci F."/>
            <person name="Nowrousian M."/>
            <person name="Ottonello S."/>
            <person name="Baldrian P."/>
            <person name="Spatafora J.W."/>
            <person name="Henrissat B."/>
            <person name="Nagy L.G."/>
            <person name="Aury J.M."/>
            <person name="Wincker P."/>
            <person name="Grigoriev I.V."/>
            <person name="Bonfante P."/>
            <person name="Martin F.M."/>
        </authorList>
    </citation>
    <scope>NUCLEOTIDE SEQUENCE [LARGE SCALE GENOMIC DNA]</scope>
    <source>
        <strain evidence="2 3">ATCC MYA-4762</strain>
    </source>
</reference>
<evidence type="ECO:0000256" key="1">
    <source>
        <dbReference type="SAM" id="MobiDB-lite"/>
    </source>
</evidence>
<protein>
    <submittedName>
        <fullName evidence="2">Uncharacterized protein</fullName>
    </submittedName>
</protein>
<feature type="compositionally biased region" description="Gly residues" evidence="1">
    <location>
        <begin position="431"/>
        <end position="441"/>
    </location>
</feature>
<proteinExistence type="predicted"/>